<feature type="compositionally biased region" description="Low complexity" evidence="8">
    <location>
        <begin position="1622"/>
        <end position="1631"/>
    </location>
</feature>
<feature type="compositionally biased region" description="Polar residues" evidence="8">
    <location>
        <begin position="1711"/>
        <end position="1724"/>
    </location>
</feature>
<feature type="region of interest" description="Disordered" evidence="8">
    <location>
        <begin position="1"/>
        <end position="23"/>
    </location>
</feature>
<feature type="region of interest" description="Disordered" evidence="8">
    <location>
        <begin position="1616"/>
        <end position="1677"/>
    </location>
</feature>
<feature type="compositionally biased region" description="Low complexity" evidence="8">
    <location>
        <begin position="487"/>
        <end position="502"/>
    </location>
</feature>
<protein>
    <recommendedName>
        <fullName evidence="1">Trimethylguanosine synthase</fullName>
    </recommendedName>
    <alternativeName>
        <fullName evidence="7">Cap-specific guanine-N(2) methyltransferase</fullName>
    </alternativeName>
</protein>
<evidence type="ECO:0000256" key="5">
    <source>
        <dbReference type="ARBA" id="ARBA00048763"/>
    </source>
</evidence>
<keyword evidence="9" id="KW-0489">Methyltransferase</keyword>
<evidence type="ECO:0000256" key="3">
    <source>
        <dbReference type="ARBA" id="ARBA00047418"/>
    </source>
</evidence>
<feature type="compositionally biased region" description="Basic residues" evidence="8">
    <location>
        <begin position="924"/>
        <end position="933"/>
    </location>
</feature>
<dbReference type="Pfam" id="PF09445">
    <property type="entry name" value="Methyltransf_15"/>
    <property type="match status" value="2"/>
</dbReference>
<evidence type="ECO:0000256" key="1">
    <source>
        <dbReference type="ARBA" id="ARBA00018517"/>
    </source>
</evidence>
<feature type="region of interest" description="Disordered" evidence="8">
    <location>
        <begin position="226"/>
        <end position="277"/>
    </location>
</feature>
<dbReference type="EMBL" id="LN714492">
    <property type="protein sequence ID" value="CEL72354.1"/>
    <property type="molecule type" value="Genomic_DNA"/>
</dbReference>
<dbReference type="SUPFAM" id="SSF53335">
    <property type="entry name" value="S-adenosyl-L-methionine-dependent methyltransferases"/>
    <property type="match status" value="1"/>
</dbReference>
<comment type="catalytic activity">
    <reaction evidence="4">
        <text>a 5'-end (N(7)-methyl 5'-triphosphoguanosine)-ribonucleoside in snoRNA + S-adenosyl-L-methionine = a 5'-end (N(2),N(7)-dimethyl 5'-triphosphoguanosine)-ribonucleoside in snoRNA + S-adenosyl-L-homocysteine + H(+)</text>
        <dbReference type="Rhea" id="RHEA:78475"/>
        <dbReference type="Rhea" id="RHEA-COMP:19086"/>
        <dbReference type="Rhea" id="RHEA-COMP:19088"/>
        <dbReference type="ChEBI" id="CHEBI:15378"/>
        <dbReference type="ChEBI" id="CHEBI:57856"/>
        <dbReference type="ChEBI" id="CHEBI:59789"/>
        <dbReference type="ChEBI" id="CHEBI:156461"/>
        <dbReference type="ChEBI" id="CHEBI:172880"/>
    </reaction>
    <physiologicalReaction direction="left-to-right" evidence="4">
        <dbReference type="Rhea" id="RHEA:78476"/>
    </physiologicalReaction>
</comment>
<accession>A0A0F7UQR6</accession>
<feature type="compositionally biased region" description="Basic and acidic residues" evidence="8">
    <location>
        <begin position="1632"/>
        <end position="1644"/>
    </location>
</feature>
<feature type="compositionally biased region" description="Low complexity" evidence="8">
    <location>
        <begin position="1144"/>
        <end position="1155"/>
    </location>
</feature>
<dbReference type="InterPro" id="IPR029063">
    <property type="entry name" value="SAM-dependent_MTases_sf"/>
</dbReference>
<feature type="region of interest" description="Disordered" evidence="8">
    <location>
        <begin position="112"/>
        <end position="148"/>
    </location>
</feature>
<evidence type="ECO:0000256" key="4">
    <source>
        <dbReference type="ARBA" id="ARBA00048740"/>
    </source>
</evidence>
<feature type="region of interest" description="Disordered" evidence="8">
    <location>
        <begin position="699"/>
        <end position="724"/>
    </location>
</feature>
<feature type="region of interest" description="Disordered" evidence="8">
    <location>
        <begin position="920"/>
        <end position="956"/>
    </location>
</feature>
<sequence>MALTAPSSSRPGRPGPPPLCPPSLAASSVLTPVSEDSLSPESASSVYSLCAFVDNTCAAATQSAGSRSEEVGGEPMAEQTFFPAYPVSEPSAFDLSAACRCGATHSAPVQLPDASPLSSPVSLGHSFSSNSSYRRSPRPPNSPHTPASGLAAALSAAQPPALFLPDSARNAKRKTRLDGVYVHPDSTRPSNTPLASGCSAGVPGLPAASLFLCYTLPEELEQLLLDPTAVPPQRKPATPRESRPNGTAEAGKQTTETACDSLSPVAPHPPDTPSEAVCETTCEAAACAMLAGAAPDSGSESPNDLDPERNNKDVLLAAEGSFRRSETPDVERPPPGGPAARQQRVSTVPPPKSKCPVAASAGAQDTELHAFNLITSSCARQKIHSASVFDCCCSGYSLGAEAKDSDVSSVAQVRPRADFLSATATDDQGTRSVVLDAADETKALDSSERERLQCNSIILLSRWTRYAEVASSFTPASGVSSRASPVSQGAPSASSARSPTRAAGKRRSKERERNSTSPGLASHAEEERVANNFALELPLSPQVPQAPEPSSHPLGVLMKHLDQLCPAEFLLLAKYVKDRLPFAVQAVLHDQASEDPSDHNWNVNAFFDLPALERDLSEAPLQPGVSAQIQGDAPERRSTATPAAKEAAVKKQAGSFFREAHPSLARRFPVSRSDLEKAERFGSDVKVERGVGWLPTPRIRSASQVSEDREEQGEMGESGGVRGCRGAQSRLEFNSAGRHGVVAPDLPDAGADALSGAMEELQQQLCDLQIRTGATPACVAVPAAPPRRSRGLNPHAPPFRSMRAAHLSPGFVPLPLTASPVMGASGSAALILPRCPASVSDAHAESVSLRLFPGAADSARGGCSKEQLGSGAVDCARVWKSENSGGRRDEAWGATFAEPRDIETDELELMRALGLPTQFASSRKTTRQRKPHREAKTACEASPPAPLSLHGSDPTASWGGLEPPETQATATGVNAEFDGAFERDQAGMRPTRAGDERRRKCGCGTLAEACRQFRQDSAVQSKSNWCGRREAPLRGTPAVSSDLALPPGYDSVGNTTDSSYYRLRYTLFHKYDEGMLLDENAWFETTVECIAAYLASVLREVSVHARMQSPPVSGLSTWRTPRPNARVALDSEDLLSAKSERAPCGQASKASSSESCVRRSGSELGNNASGERAVLRPAITEGRSDAVPAEEGRESTTLLGDSLGEADGNSGCQRTVKRRAEETIGSDDEPPPLPLVAMDGCCGAGGNVIQFARFFDACVGVDCDLVKVAICKHNASLYGVRDQVYVHHNTLAGWLRERQAARRELERTRHLSTDDSSDEQTDFNEGVDSLRCFCCREFSRVKCPFCVGQAEAAASGSCAFFCEKERRNERLFREALEAVNASLISGELAPSRPLSQRGSLLTDIAWCFMSPPWSGPSYSGRRSFRSQLFSVAGGQDGGGGVGSAHIPSLVKAAARIAPNVCLFLPRSTNVHELAALAVALRFPLLEVEVLYSHFIDRTSGDQSRSLFPKAVIAYLVRDVASWIAVRGLPEALPGRLGGLTPASPAQGLLSVDCQSTTCACSSVARPRSCTNGLCRDVCGPPVETREFRPNAPGAAPLPAFAWFSLDPHLRAVREAEGDSLCRGGDSPSSRGGDAEKKKSERVKETAGAASLRQTLVSARAPGSAASGGKEGEVESPVGNDSVGLFWAATLRAIGALLDRTGDSREVHSGKQNDALTESGAQSRQPGRKVQRGEAREEVQRHPAPDAQARGKPGQVHAQKREGTQPDTVLSAEQEWVFSDGRKDSESPFSGASEKCERGHCASDRPENVESDEKRVKGSVLVDILARLQDETMLLEEVLTAAAAAEEGHWRGSNKKTKWNTFLEVLAARS</sequence>
<name>A0A0F7UQR6_TOXGV</name>
<feature type="region of interest" description="Disordered" evidence="8">
    <location>
        <begin position="474"/>
        <end position="525"/>
    </location>
</feature>
<keyword evidence="9" id="KW-0808">Transferase</keyword>
<dbReference type="PANTHER" id="PTHR14741">
    <property type="entry name" value="S-ADENOSYLMETHIONINE-DEPENDENT METHYLTRANSFERASE RELATED"/>
    <property type="match status" value="1"/>
</dbReference>
<feature type="compositionally biased region" description="Low complexity" evidence="8">
    <location>
        <begin position="1"/>
        <end position="12"/>
    </location>
</feature>
<feature type="compositionally biased region" description="Polar residues" evidence="8">
    <location>
        <begin position="474"/>
        <end position="486"/>
    </location>
</feature>
<comment type="catalytic activity">
    <reaction evidence="6">
        <text>a 5'-end (N(7)-methyl 5'-triphosphoguanosine)-ribonucleoside in snRNA + S-adenosyl-L-methionine = a 5'-end (N(2),N(7)-dimethyl 5'-triphosphoguanosine)-ribonucleoside in snRNA + S-adenosyl-L-homocysteine + H(+)</text>
        <dbReference type="Rhea" id="RHEA:78471"/>
        <dbReference type="Rhea" id="RHEA-COMP:19085"/>
        <dbReference type="Rhea" id="RHEA-COMP:19087"/>
        <dbReference type="ChEBI" id="CHEBI:15378"/>
        <dbReference type="ChEBI" id="CHEBI:57856"/>
        <dbReference type="ChEBI" id="CHEBI:59789"/>
        <dbReference type="ChEBI" id="CHEBI:156461"/>
        <dbReference type="ChEBI" id="CHEBI:172880"/>
    </reaction>
    <physiologicalReaction direction="left-to-right" evidence="6">
        <dbReference type="Rhea" id="RHEA:78472"/>
    </physiologicalReaction>
</comment>
<evidence type="ECO:0000256" key="8">
    <source>
        <dbReference type="SAM" id="MobiDB-lite"/>
    </source>
</evidence>
<feature type="region of interest" description="Disordered" evidence="8">
    <location>
        <begin position="1703"/>
        <end position="1813"/>
    </location>
</feature>
<feature type="compositionally biased region" description="Basic and acidic residues" evidence="8">
    <location>
        <begin position="1793"/>
        <end position="1813"/>
    </location>
</feature>
<feature type="region of interest" description="Disordered" evidence="8">
    <location>
        <begin position="1139"/>
        <end position="1230"/>
    </location>
</feature>
<comment type="similarity">
    <text evidence="2">Belongs to the methyltransferase superfamily. Trimethylguanosine synthase family.</text>
</comment>
<comment type="catalytic activity">
    <reaction evidence="3">
        <text>a 5'-end (N(2),N(7)-dimethyl 5'-triphosphoguanosine)-ribonucleoside in snoRNA + S-adenosyl-L-methionine = a 5'-end (N(2),N(2),N(7)-trimethyl 5'-triphosphoguanosine)-ribonucleoside in snoRNA + S-adenosyl-L-homocysteine + H(+)</text>
        <dbReference type="Rhea" id="RHEA:78507"/>
        <dbReference type="Rhea" id="RHEA-COMP:19088"/>
        <dbReference type="Rhea" id="RHEA-COMP:19090"/>
        <dbReference type="ChEBI" id="CHEBI:15378"/>
        <dbReference type="ChEBI" id="CHEBI:57856"/>
        <dbReference type="ChEBI" id="CHEBI:59789"/>
        <dbReference type="ChEBI" id="CHEBI:167623"/>
        <dbReference type="ChEBI" id="CHEBI:172880"/>
    </reaction>
    <physiologicalReaction direction="left-to-right" evidence="3">
        <dbReference type="Rhea" id="RHEA:78508"/>
    </physiologicalReaction>
</comment>
<feature type="compositionally biased region" description="Basic and acidic residues" evidence="8">
    <location>
        <begin position="321"/>
        <end position="332"/>
    </location>
</feature>
<dbReference type="GO" id="GO:0005634">
    <property type="term" value="C:nucleus"/>
    <property type="evidence" value="ECO:0007669"/>
    <property type="project" value="TreeGrafter"/>
</dbReference>
<evidence type="ECO:0000256" key="2">
    <source>
        <dbReference type="ARBA" id="ARBA00025783"/>
    </source>
</evidence>
<dbReference type="Gene3D" id="3.40.50.150">
    <property type="entry name" value="Vaccinia Virus protein VP39"/>
    <property type="match status" value="2"/>
</dbReference>
<organism evidence="9">
    <name type="scientific">Toxoplasma gondii (strain ATCC 50861 / VEG)</name>
    <dbReference type="NCBI Taxonomy" id="432359"/>
    <lineage>
        <taxon>Eukaryota</taxon>
        <taxon>Sar</taxon>
        <taxon>Alveolata</taxon>
        <taxon>Apicomplexa</taxon>
        <taxon>Conoidasida</taxon>
        <taxon>Coccidia</taxon>
        <taxon>Eucoccidiorida</taxon>
        <taxon>Eimeriorina</taxon>
        <taxon>Sarcocystidae</taxon>
        <taxon>Toxoplasma</taxon>
    </lineage>
</organism>
<evidence type="ECO:0000256" key="6">
    <source>
        <dbReference type="ARBA" id="ARBA00049075"/>
    </source>
</evidence>
<dbReference type="PANTHER" id="PTHR14741:SF32">
    <property type="entry name" value="TRIMETHYLGUANOSINE SYNTHASE"/>
    <property type="match status" value="1"/>
</dbReference>
<evidence type="ECO:0000313" key="9">
    <source>
        <dbReference type="EMBL" id="CEL72354.1"/>
    </source>
</evidence>
<feature type="compositionally biased region" description="Low complexity" evidence="8">
    <location>
        <begin position="1657"/>
        <end position="1667"/>
    </location>
</feature>
<dbReference type="GO" id="GO:0071164">
    <property type="term" value="F:RNA cap trimethylguanosine synthase activity"/>
    <property type="evidence" value="ECO:0007669"/>
    <property type="project" value="TreeGrafter"/>
</dbReference>
<gene>
    <name evidence="9" type="ORF">BN1205_058300</name>
</gene>
<feature type="compositionally biased region" description="Basic and acidic residues" evidence="8">
    <location>
        <begin position="1730"/>
        <end position="1743"/>
    </location>
</feature>
<comment type="catalytic activity">
    <reaction evidence="5">
        <text>a 5'-end (N(2),N(7)-dimethyl 5'-triphosphoguanosine)-ribonucleoside in snRNA + S-adenosyl-L-methionine = a 5'-end (N(2),N(2),N(7)-trimethyl 5'-triphosphoguanosine)-ribonucleoside in snRNA + S-adenosyl-L-homocysteine + H(+)</text>
        <dbReference type="Rhea" id="RHEA:78479"/>
        <dbReference type="Rhea" id="RHEA-COMP:19087"/>
        <dbReference type="Rhea" id="RHEA-COMP:19089"/>
        <dbReference type="ChEBI" id="CHEBI:15378"/>
        <dbReference type="ChEBI" id="CHEBI:57856"/>
        <dbReference type="ChEBI" id="CHEBI:59789"/>
        <dbReference type="ChEBI" id="CHEBI:167623"/>
        <dbReference type="ChEBI" id="CHEBI:172880"/>
    </reaction>
    <physiologicalReaction direction="left-to-right" evidence="5">
        <dbReference type="Rhea" id="RHEA:78480"/>
    </physiologicalReaction>
</comment>
<evidence type="ECO:0000256" key="7">
    <source>
        <dbReference type="ARBA" id="ARBA00049790"/>
    </source>
</evidence>
<dbReference type="InterPro" id="IPR019012">
    <property type="entry name" value="RNA_cap_Gua-N2-MeTrfase"/>
</dbReference>
<proteinExistence type="inferred from homology"/>
<feature type="region of interest" description="Disordered" evidence="8">
    <location>
        <begin position="319"/>
        <end position="359"/>
    </location>
</feature>
<reference evidence="9" key="1">
    <citation type="journal article" date="2015" name="PLoS ONE">
        <title>Comprehensive Evaluation of Toxoplasma gondii VEG and Neospora caninum LIV Genomes with Tachyzoite Stage Transcriptome and Proteome Defines Novel Transcript Features.</title>
        <authorList>
            <person name="Ramaprasad A."/>
            <person name="Mourier T."/>
            <person name="Naeem R."/>
            <person name="Malas T.B."/>
            <person name="Moussa E."/>
            <person name="Panigrahi A."/>
            <person name="Vermont S.J."/>
            <person name="Otto T.D."/>
            <person name="Wastling J."/>
            <person name="Pain A."/>
        </authorList>
    </citation>
    <scope>NUCLEOTIDE SEQUENCE</scope>
    <source>
        <strain evidence="9">VEG</strain>
    </source>
</reference>